<dbReference type="InterPro" id="IPR009695">
    <property type="entry name" value="Diacylglyc_glucosyltr_N"/>
</dbReference>
<accession>A0A265NAC3</accession>
<comment type="subcellular location">
    <subcellularLocation>
        <location evidence="1">Membrane</location>
    </subcellularLocation>
</comment>
<evidence type="ECO:0000259" key="6">
    <source>
        <dbReference type="Pfam" id="PF06925"/>
    </source>
</evidence>
<dbReference type="Gene3D" id="3.40.50.2000">
    <property type="entry name" value="Glycogen Phosphorylase B"/>
    <property type="match status" value="1"/>
</dbReference>
<organism evidence="7 8">
    <name type="scientific">Virgibacillus indicus</name>
    <dbReference type="NCBI Taxonomy" id="2024554"/>
    <lineage>
        <taxon>Bacteria</taxon>
        <taxon>Bacillati</taxon>
        <taxon>Bacillota</taxon>
        <taxon>Bacilli</taxon>
        <taxon>Bacillales</taxon>
        <taxon>Bacillaceae</taxon>
        <taxon>Virgibacillus</taxon>
    </lineage>
</organism>
<keyword evidence="4 7" id="KW-0808">Transferase</keyword>
<evidence type="ECO:0000256" key="1">
    <source>
        <dbReference type="ARBA" id="ARBA00004370"/>
    </source>
</evidence>
<dbReference type="Pfam" id="PF04101">
    <property type="entry name" value="Glyco_tran_28_C"/>
    <property type="match status" value="1"/>
</dbReference>
<evidence type="ECO:0000256" key="2">
    <source>
        <dbReference type="ARBA" id="ARBA00006962"/>
    </source>
</evidence>
<evidence type="ECO:0000313" key="7">
    <source>
        <dbReference type="EMBL" id="OZU88777.1"/>
    </source>
</evidence>
<feature type="domain" description="Diacylglycerol glucosyltransferase N-terminal" evidence="6">
    <location>
        <begin position="21"/>
        <end position="184"/>
    </location>
</feature>
<proteinExistence type="inferred from homology"/>
<evidence type="ECO:0000256" key="4">
    <source>
        <dbReference type="ARBA" id="ARBA00022679"/>
    </source>
</evidence>
<dbReference type="AlphaFoldDB" id="A0A265NAC3"/>
<dbReference type="InterPro" id="IPR007235">
    <property type="entry name" value="Glyco_trans_28_C"/>
</dbReference>
<dbReference type="GO" id="GO:0016758">
    <property type="term" value="F:hexosyltransferase activity"/>
    <property type="evidence" value="ECO:0007669"/>
    <property type="project" value="InterPro"/>
</dbReference>
<dbReference type="PANTHER" id="PTHR43025">
    <property type="entry name" value="MONOGALACTOSYLDIACYLGLYCEROL SYNTHASE"/>
    <property type="match status" value="1"/>
</dbReference>
<dbReference type="EMBL" id="NPMS01000004">
    <property type="protein sequence ID" value="OZU88777.1"/>
    <property type="molecule type" value="Genomic_DNA"/>
</dbReference>
<evidence type="ECO:0000313" key="8">
    <source>
        <dbReference type="Proteomes" id="UP000216498"/>
    </source>
</evidence>
<gene>
    <name evidence="7" type="ORF">CIL03_10855</name>
</gene>
<name>A0A265NAC3_9BACI</name>
<dbReference type="InterPro" id="IPR050519">
    <property type="entry name" value="Glycosyltransf_28_UgtP"/>
</dbReference>
<dbReference type="Pfam" id="PF06925">
    <property type="entry name" value="MGDG_synth"/>
    <property type="match status" value="1"/>
</dbReference>
<dbReference type="SUPFAM" id="SSF53756">
    <property type="entry name" value="UDP-Glycosyltransferase/glycogen phosphorylase"/>
    <property type="match status" value="1"/>
</dbReference>
<protein>
    <submittedName>
        <fullName evidence="7">UDP-glucuronosyltransferase</fullName>
    </submittedName>
</protein>
<comment type="similarity">
    <text evidence="2">Belongs to the glycosyltransferase 28 family.</text>
</comment>
<comment type="caution">
    <text evidence="7">The sequence shown here is derived from an EMBL/GenBank/DDBJ whole genome shotgun (WGS) entry which is preliminary data.</text>
</comment>
<evidence type="ECO:0000256" key="3">
    <source>
        <dbReference type="ARBA" id="ARBA00022676"/>
    </source>
</evidence>
<keyword evidence="3" id="KW-0328">Glycosyltransferase</keyword>
<dbReference type="RefSeq" id="WP_094885869.1">
    <property type="nucleotide sequence ID" value="NZ_NPMS01000004.1"/>
</dbReference>
<dbReference type="GO" id="GO:0016020">
    <property type="term" value="C:membrane"/>
    <property type="evidence" value="ECO:0007669"/>
    <property type="project" value="UniProtKB-SubCell"/>
</dbReference>
<dbReference type="GO" id="GO:0009247">
    <property type="term" value="P:glycolipid biosynthetic process"/>
    <property type="evidence" value="ECO:0007669"/>
    <property type="project" value="InterPro"/>
</dbReference>
<dbReference type="PANTHER" id="PTHR43025:SF3">
    <property type="entry name" value="MONOGALACTOSYLDIACYLGLYCEROL SYNTHASE 1, CHLOROPLASTIC"/>
    <property type="match status" value="1"/>
</dbReference>
<evidence type="ECO:0000259" key="5">
    <source>
        <dbReference type="Pfam" id="PF04101"/>
    </source>
</evidence>
<dbReference type="Proteomes" id="UP000216498">
    <property type="component" value="Unassembled WGS sequence"/>
</dbReference>
<sequence length="372" mass="42523">MNEIAKNEALFLPFMQIPTGHHHVADALMYDLEKNITCDKVDILSYSYGKAEGLVSSAYLKWIEVLPGAYDWLYCFLASKQLPKRNRQFIYEALFNYFFKKLVKEYDPTIMFFTHCLPSNIASILKQKRKLNAVTVNVYTDYFVNRVWGVEGIDYHLVPSLDVKKFLLQSGVKEDRIFLTGIPVHPAFRSGPVQSEVKNQLNVLVTGGSLGVGAIDKLLPDKTDNSAINYYVLCGKNQALYRQLRSKNSANITPIPYVKSKEKMNILYDQADAVITKPGGVTVSECLIKQKPIFVSDALPGQEKINLDRLMQMGLIIPIDLQADSVEEQIINFFADEAMRKRYDERLHEYHCNLDKRPIQEIMGKIMNIKQH</sequence>
<keyword evidence="8" id="KW-1185">Reference proteome</keyword>
<reference evidence="7 8" key="1">
    <citation type="submission" date="2017-08" db="EMBL/GenBank/DDBJ databases">
        <title>Virgibacillus indicus sp. nov. and Virgibacillus profoundi sp. nov, two moderately halophilic bacteria isolated from marine sediment by using the Microfluidic Streak Plate.</title>
        <authorList>
            <person name="Xu B."/>
            <person name="Hu B."/>
            <person name="Wang J."/>
            <person name="Zhu Y."/>
            <person name="Huang L."/>
            <person name="Du W."/>
            <person name="Huang Y."/>
        </authorList>
    </citation>
    <scope>NUCLEOTIDE SEQUENCE [LARGE SCALE GENOMIC DNA]</scope>
    <source>
        <strain evidence="7 8">IO3-P2-C2</strain>
    </source>
</reference>
<dbReference type="OrthoDB" id="9815663at2"/>
<feature type="domain" description="Glycosyl transferase family 28 C-terminal" evidence="5">
    <location>
        <begin position="203"/>
        <end position="293"/>
    </location>
</feature>